<dbReference type="InterPro" id="IPR035911">
    <property type="entry name" value="MurE/MurF_N"/>
</dbReference>
<dbReference type="Pfam" id="PF02875">
    <property type="entry name" value="Mur_ligase_C"/>
    <property type="match status" value="1"/>
</dbReference>
<dbReference type="PATRIC" id="fig|34073.19.peg.4684"/>
<dbReference type="RefSeq" id="WP_047786128.1">
    <property type="nucleotide sequence ID" value="NZ_JZWI01000025.1"/>
</dbReference>
<feature type="domain" description="Mur ligase N-terminal catalytic" evidence="12">
    <location>
        <begin position="30"/>
        <end position="101"/>
    </location>
</feature>
<evidence type="ECO:0000256" key="10">
    <source>
        <dbReference type="HAMAP-Rule" id="MF_02019"/>
    </source>
</evidence>
<evidence type="ECO:0000259" key="12">
    <source>
        <dbReference type="Pfam" id="PF01225"/>
    </source>
</evidence>
<dbReference type="GO" id="GO:0005524">
    <property type="term" value="F:ATP binding"/>
    <property type="evidence" value="ECO:0007669"/>
    <property type="project" value="UniProtKB-UniRule"/>
</dbReference>
<dbReference type="PANTHER" id="PTHR43024:SF1">
    <property type="entry name" value="UDP-N-ACETYLMURAMOYL-TRIPEPTIDE--D-ALANYL-D-ALANINE LIGASE"/>
    <property type="match status" value="1"/>
</dbReference>
<dbReference type="Gene3D" id="3.40.1190.10">
    <property type="entry name" value="Mur-like, catalytic domain"/>
    <property type="match status" value="1"/>
</dbReference>
<gene>
    <name evidence="15" type="primary">murF2</name>
    <name evidence="10" type="synonym">murF</name>
    <name evidence="15" type="ORF">VPARA_45810</name>
</gene>
<organism evidence="15 16">
    <name type="scientific">Variovorax paradoxus</name>
    <dbReference type="NCBI Taxonomy" id="34073"/>
    <lineage>
        <taxon>Bacteria</taxon>
        <taxon>Pseudomonadati</taxon>
        <taxon>Pseudomonadota</taxon>
        <taxon>Betaproteobacteria</taxon>
        <taxon>Burkholderiales</taxon>
        <taxon>Comamonadaceae</taxon>
        <taxon>Variovorax</taxon>
    </lineage>
</organism>
<dbReference type="InterPro" id="IPR000713">
    <property type="entry name" value="Mur_ligase_N"/>
</dbReference>
<keyword evidence="7 10" id="KW-0573">Peptidoglycan synthesis</keyword>
<keyword evidence="9 10" id="KW-0961">Cell wall biogenesis/degradation</keyword>
<name>A0A0H2M0G4_VARPD</name>
<dbReference type="UniPathway" id="UPA00219"/>
<dbReference type="EC" id="6.3.2.10" evidence="10 11"/>
<dbReference type="Gene3D" id="3.90.190.20">
    <property type="entry name" value="Mur ligase, C-terminal domain"/>
    <property type="match status" value="1"/>
</dbReference>
<dbReference type="HAMAP" id="MF_02019">
    <property type="entry name" value="MurF"/>
    <property type="match status" value="1"/>
</dbReference>
<dbReference type="InterPro" id="IPR004101">
    <property type="entry name" value="Mur_ligase_C"/>
</dbReference>
<dbReference type="GO" id="GO:0005737">
    <property type="term" value="C:cytoplasm"/>
    <property type="evidence" value="ECO:0007669"/>
    <property type="project" value="UniProtKB-SubCell"/>
</dbReference>
<feature type="binding site" evidence="10">
    <location>
        <begin position="114"/>
        <end position="120"/>
    </location>
    <ligand>
        <name>ATP</name>
        <dbReference type="ChEBI" id="CHEBI:30616"/>
    </ligand>
</feature>
<protein>
    <recommendedName>
        <fullName evidence="10 11">UDP-N-acetylmuramoyl-tripeptide--D-alanyl-D-alanine ligase</fullName>
        <ecNumber evidence="10 11">6.3.2.10</ecNumber>
    </recommendedName>
    <alternativeName>
        <fullName evidence="10">D-alanyl-D-alanine-adding enzyme</fullName>
    </alternativeName>
</protein>
<feature type="domain" description="Mur ligase central" evidence="14">
    <location>
        <begin position="112"/>
        <end position="304"/>
    </location>
</feature>
<keyword evidence="6 10" id="KW-0133">Cell shape</keyword>
<dbReference type="GO" id="GO:0071555">
    <property type="term" value="P:cell wall organization"/>
    <property type="evidence" value="ECO:0007669"/>
    <property type="project" value="UniProtKB-KW"/>
</dbReference>
<dbReference type="AlphaFoldDB" id="A0A0H2M0G4"/>
<dbReference type="GO" id="GO:0051301">
    <property type="term" value="P:cell division"/>
    <property type="evidence" value="ECO:0007669"/>
    <property type="project" value="UniProtKB-KW"/>
</dbReference>
<dbReference type="InterPro" id="IPR051046">
    <property type="entry name" value="MurCDEF_CellWall_CoF430Synth"/>
</dbReference>
<dbReference type="InterPro" id="IPR013221">
    <property type="entry name" value="Mur_ligase_cen"/>
</dbReference>
<comment type="function">
    <text evidence="10 11">Involved in cell wall formation. Catalyzes the final step in the synthesis of UDP-N-acetylmuramoyl-pentapeptide, the precursor of murein.</text>
</comment>
<dbReference type="EMBL" id="JZWI01000025">
    <property type="protein sequence ID" value="KLN54232.1"/>
    <property type="molecule type" value="Genomic_DNA"/>
</dbReference>
<evidence type="ECO:0000259" key="13">
    <source>
        <dbReference type="Pfam" id="PF02875"/>
    </source>
</evidence>
<evidence type="ECO:0000256" key="3">
    <source>
        <dbReference type="ARBA" id="ARBA00022618"/>
    </source>
</evidence>
<dbReference type="Pfam" id="PF08245">
    <property type="entry name" value="Mur_ligase_M"/>
    <property type="match status" value="1"/>
</dbReference>
<evidence type="ECO:0000313" key="16">
    <source>
        <dbReference type="Proteomes" id="UP000035170"/>
    </source>
</evidence>
<dbReference type="Pfam" id="PF01225">
    <property type="entry name" value="Mur_ligase"/>
    <property type="match status" value="1"/>
</dbReference>
<dbReference type="SUPFAM" id="SSF53623">
    <property type="entry name" value="MurD-like peptide ligases, catalytic domain"/>
    <property type="match status" value="1"/>
</dbReference>
<dbReference type="GO" id="GO:0047480">
    <property type="term" value="F:UDP-N-acetylmuramoyl-tripeptide-D-alanyl-D-alanine ligase activity"/>
    <property type="evidence" value="ECO:0007669"/>
    <property type="project" value="UniProtKB-UniRule"/>
</dbReference>
<evidence type="ECO:0000256" key="4">
    <source>
        <dbReference type="ARBA" id="ARBA00022741"/>
    </source>
</evidence>
<keyword evidence="8 10" id="KW-0131">Cell cycle</keyword>
<evidence type="ECO:0000256" key="9">
    <source>
        <dbReference type="ARBA" id="ARBA00023316"/>
    </source>
</evidence>
<feature type="domain" description="Mur ligase C-terminal" evidence="13">
    <location>
        <begin position="340"/>
        <end position="451"/>
    </location>
</feature>
<keyword evidence="5 10" id="KW-0067">ATP-binding</keyword>
<comment type="similarity">
    <text evidence="10">Belongs to the MurCDEF family. MurF subfamily.</text>
</comment>
<evidence type="ECO:0000259" key="14">
    <source>
        <dbReference type="Pfam" id="PF08245"/>
    </source>
</evidence>
<evidence type="ECO:0000256" key="6">
    <source>
        <dbReference type="ARBA" id="ARBA00022960"/>
    </source>
</evidence>
<dbReference type="InterPro" id="IPR036615">
    <property type="entry name" value="Mur_ligase_C_dom_sf"/>
</dbReference>
<keyword evidence="3 10" id="KW-0132">Cell division</keyword>
<keyword evidence="4 10" id="KW-0547">Nucleotide-binding</keyword>
<dbReference type="PANTHER" id="PTHR43024">
    <property type="entry name" value="UDP-N-ACETYLMURAMOYL-TRIPEPTIDE--D-ALANYL-D-ALANINE LIGASE"/>
    <property type="match status" value="1"/>
</dbReference>
<evidence type="ECO:0000256" key="5">
    <source>
        <dbReference type="ARBA" id="ARBA00022840"/>
    </source>
</evidence>
<dbReference type="Gene3D" id="3.40.1390.10">
    <property type="entry name" value="MurE/MurF, N-terminal domain"/>
    <property type="match status" value="1"/>
</dbReference>
<evidence type="ECO:0000256" key="2">
    <source>
        <dbReference type="ARBA" id="ARBA00022598"/>
    </source>
</evidence>
<dbReference type="Proteomes" id="UP000035170">
    <property type="component" value="Unassembled WGS sequence"/>
</dbReference>
<keyword evidence="1 10" id="KW-0963">Cytoplasm</keyword>
<evidence type="ECO:0000256" key="8">
    <source>
        <dbReference type="ARBA" id="ARBA00023306"/>
    </source>
</evidence>
<dbReference type="GO" id="GO:0008360">
    <property type="term" value="P:regulation of cell shape"/>
    <property type="evidence" value="ECO:0007669"/>
    <property type="project" value="UniProtKB-KW"/>
</dbReference>
<comment type="catalytic activity">
    <reaction evidence="10 11">
        <text>D-alanyl-D-alanine + UDP-N-acetyl-alpha-D-muramoyl-L-alanyl-gamma-D-glutamyl-meso-2,6-diaminopimelate + ATP = UDP-N-acetyl-alpha-D-muramoyl-L-alanyl-gamma-D-glutamyl-meso-2,6-diaminopimeloyl-D-alanyl-D-alanine + ADP + phosphate + H(+)</text>
        <dbReference type="Rhea" id="RHEA:28374"/>
        <dbReference type="ChEBI" id="CHEBI:15378"/>
        <dbReference type="ChEBI" id="CHEBI:30616"/>
        <dbReference type="ChEBI" id="CHEBI:43474"/>
        <dbReference type="ChEBI" id="CHEBI:57822"/>
        <dbReference type="ChEBI" id="CHEBI:61386"/>
        <dbReference type="ChEBI" id="CHEBI:83905"/>
        <dbReference type="ChEBI" id="CHEBI:456216"/>
        <dbReference type="EC" id="6.3.2.10"/>
    </reaction>
</comment>
<evidence type="ECO:0000256" key="7">
    <source>
        <dbReference type="ARBA" id="ARBA00022984"/>
    </source>
</evidence>
<dbReference type="GO" id="GO:0008766">
    <property type="term" value="F:UDP-N-acetylmuramoylalanyl-D-glutamyl-2,6-diaminopimelate-D-alanyl-D-alanine ligase activity"/>
    <property type="evidence" value="ECO:0007669"/>
    <property type="project" value="RHEA"/>
</dbReference>
<evidence type="ECO:0000313" key="15">
    <source>
        <dbReference type="EMBL" id="KLN54232.1"/>
    </source>
</evidence>
<dbReference type="GO" id="GO:0009252">
    <property type="term" value="P:peptidoglycan biosynthetic process"/>
    <property type="evidence" value="ECO:0007669"/>
    <property type="project" value="UniProtKB-UniRule"/>
</dbReference>
<keyword evidence="16" id="KW-1185">Reference proteome</keyword>
<reference evidence="15 16" key="1">
    <citation type="submission" date="2015-03" db="EMBL/GenBank/DDBJ databases">
        <title>Genome sequence of Variovorax paradoxus TBEA6.</title>
        <authorList>
            <person name="Poehlein A."/>
            <person name="Schuldes J."/>
            <person name="Wuebbeler J.H."/>
            <person name="Hiessl S."/>
            <person name="Steinbuechel A."/>
            <person name="Daniel R."/>
        </authorList>
    </citation>
    <scope>NUCLEOTIDE SEQUENCE [LARGE SCALE GENOMIC DNA]</scope>
    <source>
        <strain evidence="15 16">TBEA6</strain>
    </source>
</reference>
<dbReference type="NCBIfam" id="TIGR01143">
    <property type="entry name" value="murF"/>
    <property type="match status" value="1"/>
</dbReference>
<accession>A0A0H2M0G4</accession>
<dbReference type="InterPro" id="IPR036565">
    <property type="entry name" value="Mur-like_cat_sf"/>
</dbReference>
<sequence>MSNSPLMFTLAQAQQWIPGARLVGDPATTIARVHTDTRTLAAGDLFVALKGERFDANEFLADAKARGAVAAIAHGGLEAAGLAGLEVPDSLAALGALAAGWRAQFDLPLIAVTGSNGKTTVTQMIAAVLVAFRGDRALATAGNFNNEIGVPLTLLRLRAKHQHAVVELGMNHPGEIARLAAIARPTIALVNNAQREHLEFMATVEAVALENGAVFSFVPEGGTAVFPYGDEFTPLWNDMARDGATRRSMTFGEQEDADISLLGAEWQQGAWQVRIRTPLGDFDAKLHIAGRHNVVNALAATACALAAGIPPEVIARGLTAFKPVKGRSKASEVVLPGGHSLTLVDDSYNANPDSVRAAIDVLAALPGPRLLVLGDMGEVGDRAPEFHAEVGDWARQRGIEAVYALGAETAHSIAAFNGGDSGRHFPDIEALGAAVLARLPQVGSVLVKGSRFMKMERVVQAIERSQQQKEAGHDA</sequence>
<dbReference type="InterPro" id="IPR005863">
    <property type="entry name" value="UDP-N-AcMur_synth"/>
</dbReference>
<comment type="pathway">
    <text evidence="10 11">Cell wall biogenesis; peptidoglycan biosynthesis.</text>
</comment>
<comment type="subcellular location">
    <subcellularLocation>
        <location evidence="10 11">Cytoplasm</location>
    </subcellularLocation>
</comment>
<proteinExistence type="inferred from homology"/>
<dbReference type="SUPFAM" id="SSF63418">
    <property type="entry name" value="MurE/MurF N-terminal domain"/>
    <property type="match status" value="1"/>
</dbReference>
<comment type="caution">
    <text evidence="15">The sequence shown here is derived from an EMBL/GenBank/DDBJ whole genome shotgun (WGS) entry which is preliminary data.</text>
</comment>
<dbReference type="SUPFAM" id="SSF53244">
    <property type="entry name" value="MurD-like peptide ligases, peptide-binding domain"/>
    <property type="match status" value="1"/>
</dbReference>
<evidence type="ECO:0000256" key="1">
    <source>
        <dbReference type="ARBA" id="ARBA00022490"/>
    </source>
</evidence>
<evidence type="ECO:0000256" key="11">
    <source>
        <dbReference type="RuleBase" id="RU004136"/>
    </source>
</evidence>
<keyword evidence="2 10" id="KW-0436">Ligase</keyword>